<accession>A0A1N7SQ38</accession>
<proteinExistence type="predicted"/>
<dbReference type="EMBL" id="CYGX02000148">
    <property type="protein sequence ID" value="SIT49561.1"/>
    <property type="molecule type" value="Genomic_DNA"/>
</dbReference>
<evidence type="ECO:0000313" key="2">
    <source>
        <dbReference type="Proteomes" id="UP000187012"/>
    </source>
</evidence>
<keyword evidence="2" id="KW-1185">Reference proteome</keyword>
<gene>
    <name evidence="1" type="ORF">BN2475_1480001</name>
</gene>
<dbReference type="AlphaFoldDB" id="A0A1N7SQ38"/>
<reference evidence="1 2" key="1">
    <citation type="submission" date="2016-12" db="EMBL/GenBank/DDBJ databases">
        <authorList>
            <person name="Song W.-J."/>
            <person name="Kurnit D.M."/>
        </authorList>
    </citation>
    <scope>NUCLEOTIDE SEQUENCE [LARGE SCALE GENOMIC DNA]</scope>
    <source>
        <strain evidence="1 2">STM7296</strain>
    </source>
</reference>
<protein>
    <submittedName>
        <fullName evidence="1">Uncharacterized protein</fullName>
    </submittedName>
</protein>
<sequence length="58" mass="6274">MVPIRLEMMGITLMSPSATVYNGRHEPLTQKPWGTPVICSPGGRSPAARAFNDLPHDA</sequence>
<name>A0A1N7SQ38_9BURK</name>
<evidence type="ECO:0000313" key="1">
    <source>
        <dbReference type="EMBL" id="SIT49561.1"/>
    </source>
</evidence>
<dbReference type="Proteomes" id="UP000187012">
    <property type="component" value="Unassembled WGS sequence"/>
</dbReference>
<organism evidence="1 2">
    <name type="scientific">Paraburkholderia ribeironis</name>
    <dbReference type="NCBI Taxonomy" id="1247936"/>
    <lineage>
        <taxon>Bacteria</taxon>
        <taxon>Pseudomonadati</taxon>
        <taxon>Pseudomonadota</taxon>
        <taxon>Betaproteobacteria</taxon>
        <taxon>Burkholderiales</taxon>
        <taxon>Burkholderiaceae</taxon>
        <taxon>Paraburkholderia</taxon>
    </lineage>
</organism>